<dbReference type="Proteomes" id="UP001501578">
    <property type="component" value="Unassembled WGS sequence"/>
</dbReference>
<evidence type="ECO:0000313" key="2">
    <source>
        <dbReference type="EMBL" id="GAA0949529.1"/>
    </source>
</evidence>
<dbReference type="SUPFAM" id="SSF47413">
    <property type="entry name" value="lambda repressor-like DNA-binding domains"/>
    <property type="match status" value="1"/>
</dbReference>
<dbReference type="PANTHER" id="PTHR35010:SF3">
    <property type="entry name" value="BLL4873 PROTEIN"/>
    <property type="match status" value="1"/>
</dbReference>
<keyword evidence="3" id="KW-1185">Reference proteome</keyword>
<proteinExistence type="predicted"/>
<gene>
    <name evidence="2" type="ORF">GCM10009560_67860</name>
</gene>
<dbReference type="Pfam" id="PF17765">
    <property type="entry name" value="MLTR_LBD"/>
    <property type="match status" value="1"/>
</dbReference>
<organism evidence="2 3">
    <name type="scientific">Nonomuraea longicatena</name>
    <dbReference type="NCBI Taxonomy" id="83682"/>
    <lineage>
        <taxon>Bacteria</taxon>
        <taxon>Bacillati</taxon>
        <taxon>Actinomycetota</taxon>
        <taxon>Actinomycetes</taxon>
        <taxon>Streptosporangiales</taxon>
        <taxon>Streptosporangiaceae</taxon>
        <taxon>Nonomuraea</taxon>
    </lineage>
</organism>
<evidence type="ECO:0000259" key="1">
    <source>
        <dbReference type="SMART" id="SM00530"/>
    </source>
</evidence>
<dbReference type="EMBL" id="BAAAHQ010000045">
    <property type="protein sequence ID" value="GAA0949529.1"/>
    <property type="molecule type" value="Genomic_DNA"/>
</dbReference>
<dbReference type="InterPro" id="IPR001387">
    <property type="entry name" value="Cro/C1-type_HTH"/>
</dbReference>
<dbReference type="SMART" id="SM00530">
    <property type="entry name" value="HTH_XRE"/>
    <property type="match status" value="1"/>
</dbReference>
<dbReference type="CDD" id="cd00093">
    <property type="entry name" value="HTH_XRE"/>
    <property type="match status" value="1"/>
</dbReference>
<dbReference type="Pfam" id="PF13560">
    <property type="entry name" value="HTH_31"/>
    <property type="match status" value="1"/>
</dbReference>
<accession>A0ABN1R010</accession>
<feature type="domain" description="HTH cro/C1-type" evidence="1">
    <location>
        <begin position="4"/>
        <end position="76"/>
    </location>
</feature>
<protein>
    <submittedName>
        <fullName evidence="2">Helix-turn-helix transcriptional regulator</fullName>
    </submittedName>
</protein>
<sequence length="266" mass="29508">MRDFLRNRRSRLTPDDVGLITAGRRRTPGLRREEVATLAGVGVSWYTWLEQGRDINASAEVLDAIGGALRLTEPERAHLYVLAGLNPPLEGGAKGVEVPQQLRDLLDSWLPRPAILRDRYWNLLMVNDTAQAVFGLGDDDHNCLISFFTNARYRSMHTHWASAAPDVVAAFRADVARAPGDPEFGRVIDDLSAVSPEFAELWARHEVGLPAQSVKAVRHPEAGELLFDMTTLAVVDRPGWYLEFYNPQPGSETGHRLGLLVVRNPG</sequence>
<dbReference type="Gene3D" id="3.30.450.180">
    <property type="match status" value="1"/>
</dbReference>
<dbReference type="InterPro" id="IPR010982">
    <property type="entry name" value="Lambda_DNA-bd_dom_sf"/>
</dbReference>
<dbReference type="InterPro" id="IPR041413">
    <property type="entry name" value="MLTR_LBD"/>
</dbReference>
<dbReference type="PANTHER" id="PTHR35010">
    <property type="entry name" value="BLL4672 PROTEIN-RELATED"/>
    <property type="match status" value="1"/>
</dbReference>
<name>A0ABN1R010_9ACTN</name>
<evidence type="ECO:0000313" key="3">
    <source>
        <dbReference type="Proteomes" id="UP001501578"/>
    </source>
</evidence>
<reference evidence="2 3" key="1">
    <citation type="journal article" date="2019" name="Int. J. Syst. Evol. Microbiol.">
        <title>The Global Catalogue of Microorganisms (GCM) 10K type strain sequencing project: providing services to taxonomists for standard genome sequencing and annotation.</title>
        <authorList>
            <consortium name="The Broad Institute Genomics Platform"/>
            <consortium name="The Broad Institute Genome Sequencing Center for Infectious Disease"/>
            <person name="Wu L."/>
            <person name="Ma J."/>
        </authorList>
    </citation>
    <scope>NUCLEOTIDE SEQUENCE [LARGE SCALE GENOMIC DNA]</scope>
    <source>
        <strain evidence="2 3">JCM 11136</strain>
    </source>
</reference>
<comment type="caution">
    <text evidence="2">The sequence shown here is derived from an EMBL/GenBank/DDBJ whole genome shotgun (WGS) entry which is preliminary data.</text>
</comment>
<dbReference type="Gene3D" id="1.10.260.40">
    <property type="entry name" value="lambda repressor-like DNA-binding domains"/>
    <property type="match status" value="1"/>
</dbReference>